<evidence type="ECO:0008006" key="4">
    <source>
        <dbReference type="Google" id="ProtNLM"/>
    </source>
</evidence>
<reference evidence="2 3" key="1">
    <citation type="submission" date="2017-08" db="EMBL/GenBank/DDBJ databases">
        <title>Reclassification of Bisgaard taxon 37 and 44.</title>
        <authorList>
            <person name="Christensen H."/>
        </authorList>
    </citation>
    <scope>NUCLEOTIDE SEQUENCE [LARGE SCALE GENOMIC DNA]</scope>
    <source>
        <strain evidence="2 3">111</strain>
    </source>
</reference>
<dbReference type="AlphaFoldDB" id="A0A3A1YP48"/>
<dbReference type="EMBL" id="NRJG01000033">
    <property type="protein sequence ID" value="RIY39385.1"/>
    <property type="molecule type" value="Genomic_DNA"/>
</dbReference>
<name>A0A3A1YP48_9GAMM</name>
<dbReference type="Proteomes" id="UP000265916">
    <property type="component" value="Unassembled WGS sequence"/>
</dbReference>
<feature type="signal peptide" evidence="1">
    <location>
        <begin position="1"/>
        <end position="23"/>
    </location>
</feature>
<organism evidence="2 3">
    <name type="scientific">Psittacicella hinzii</name>
    <dbReference type="NCBI Taxonomy" id="2028575"/>
    <lineage>
        <taxon>Bacteria</taxon>
        <taxon>Pseudomonadati</taxon>
        <taxon>Pseudomonadota</taxon>
        <taxon>Gammaproteobacteria</taxon>
        <taxon>Pasteurellales</taxon>
        <taxon>Psittacicellaceae</taxon>
        <taxon>Psittacicella</taxon>
    </lineage>
</organism>
<sequence length="420" mass="48101">MKKLSKTLLALALAGFTTHSALAYTLYSSKTTVVSSNIYYYPTFYKWGEQGYNAKGQQTNTYRLYHYARVNLSAQMLAGKYTAGFYIRATYSSYKQHQHVKDIGEDDRGWKTAKFTARQYDSTVGTISNLYFSVSRSGWGNFQAGKISTFYDGVPRNSYNLSLLGFDTVFDNNLFYISDRAIRWSSPWYSNDTSYMLQYATDHKYVGTNAFPTGVSDHMFGAVATYRFTFSDDEKATKNQQIRVFYGRVYKSKAVADYYYRNNTSPASFDDNTTDKANHLEISHLYQGDNLAFVTSALYAYEPDRYTRPNRGYQVTLNASYYITKYFIPELGVSYSNSTKYSLASPGAAIGNSYGKKVTRQTSLITGFASYLYSDKIFNVYFLFNYQLNNNRTKITYPGQTFRDKNISQNVAARLYFGIR</sequence>
<comment type="caution">
    <text evidence="2">The sequence shown here is derived from an EMBL/GenBank/DDBJ whole genome shotgun (WGS) entry which is preliminary data.</text>
</comment>
<proteinExistence type="predicted"/>
<gene>
    <name evidence="2" type="ORF">CKF58_02285</name>
</gene>
<evidence type="ECO:0000313" key="2">
    <source>
        <dbReference type="EMBL" id="RIY39385.1"/>
    </source>
</evidence>
<keyword evidence="3" id="KW-1185">Reference proteome</keyword>
<evidence type="ECO:0000313" key="3">
    <source>
        <dbReference type="Proteomes" id="UP000265916"/>
    </source>
</evidence>
<dbReference type="RefSeq" id="WP_119530437.1">
    <property type="nucleotide sequence ID" value="NZ_JBHSSP010000042.1"/>
</dbReference>
<keyword evidence="1" id="KW-0732">Signal</keyword>
<evidence type="ECO:0000256" key="1">
    <source>
        <dbReference type="SAM" id="SignalP"/>
    </source>
</evidence>
<accession>A0A3A1YP48</accession>
<protein>
    <recommendedName>
        <fullName evidence="4">Porin</fullName>
    </recommendedName>
</protein>
<feature type="chain" id="PRO_5017264211" description="Porin" evidence="1">
    <location>
        <begin position="24"/>
        <end position="420"/>
    </location>
</feature>